<dbReference type="InterPro" id="IPR015590">
    <property type="entry name" value="Aldehyde_DH_dom"/>
</dbReference>
<organism evidence="3 4">
    <name type="scientific">Herbiconiux aconitum</name>
    <dbReference type="NCBI Taxonomy" id="2970913"/>
    <lineage>
        <taxon>Bacteria</taxon>
        <taxon>Bacillati</taxon>
        <taxon>Actinomycetota</taxon>
        <taxon>Actinomycetes</taxon>
        <taxon>Micrococcales</taxon>
        <taxon>Microbacteriaceae</taxon>
        <taxon>Herbiconiux</taxon>
    </lineage>
</organism>
<dbReference type="InterPro" id="IPR016163">
    <property type="entry name" value="Ald_DH_C"/>
</dbReference>
<dbReference type="InterPro" id="IPR044151">
    <property type="entry name" value="ALDH_KGSADH"/>
</dbReference>
<keyword evidence="4" id="KW-1185">Reference proteome</keyword>
<reference evidence="3" key="1">
    <citation type="submission" date="2022-08" db="EMBL/GenBank/DDBJ databases">
        <authorList>
            <person name="Deng Y."/>
            <person name="Han X.-F."/>
            <person name="Zhang Y.-Q."/>
        </authorList>
    </citation>
    <scope>NUCLEOTIDE SEQUENCE</scope>
    <source>
        <strain evidence="3">CPCC 205763</strain>
    </source>
</reference>
<dbReference type="CDD" id="cd07129">
    <property type="entry name" value="ALDH_KGSADH"/>
    <property type="match status" value="1"/>
</dbReference>
<dbReference type="InterPro" id="IPR050740">
    <property type="entry name" value="Aldehyde_DH_Superfamily"/>
</dbReference>
<accession>A0ABT2GPI7</accession>
<evidence type="ECO:0000313" key="3">
    <source>
        <dbReference type="EMBL" id="MCS5717512.1"/>
    </source>
</evidence>
<dbReference type="Proteomes" id="UP001165584">
    <property type="component" value="Unassembled WGS sequence"/>
</dbReference>
<feature type="domain" description="Aldehyde dehydrogenase" evidence="2">
    <location>
        <begin position="15"/>
        <end position="388"/>
    </location>
</feature>
<dbReference type="RefSeq" id="WP_259505838.1">
    <property type="nucleotide sequence ID" value="NZ_JANLCM010000001.1"/>
</dbReference>
<dbReference type="InterPro" id="IPR016162">
    <property type="entry name" value="Ald_DH_N"/>
</dbReference>
<dbReference type="PANTHER" id="PTHR43353">
    <property type="entry name" value="SUCCINATE-SEMIALDEHYDE DEHYDROGENASE, MITOCHONDRIAL"/>
    <property type="match status" value="1"/>
</dbReference>
<proteinExistence type="predicted"/>
<keyword evidence="1" id="KW-0560">Oxidoreductase</keyword>
<dbReference type="SUPFAM" id="SSF53720">
    <property type="entry name" value="ALDH-like"/>
    <property type="match status" value="1"/>
</dbReference>
<protein>
    <submittedName>
        <fullName evidence="3">Aldehyde dehydrogenase (NADP(+))</fullName>
    </submittedName>
</protein>
<evidence type="ECO:0000313" key="4">
    <source>
        <dbReference type="Proteomes" id="UP001165584"/>
    </source>
</evidence>
<comment type="caution">
    <text evidence="3">The sequence shown here is derived from an EMBL/GenBank/DDBJ whole genome shotgun (WGS) entry which is preliminary data.</text>
</comment>
<evidence type="ECO:0000259" key="2">
    <source>
        <dbReference type="Pfam" id="PF00171"/>
    </source>
</evidence>
<dbReference type="Gene3D" id="3.40.605.10">
    <property type="entry name" value="Aldehyde Dehydrogenase, Chain A, domain 1"/>
    <property type="match status" value="1"/>
</dbReference>
<dbReference type="Gene3D" id="3.40.309.10">
    <property type="entry name" value="Aldehyde Dehydrogenase, Chain A, domain 2"/>
    <property type="match status" value="1"/>
</dbReference>
<dbReference type="PANTHER" id="PTHR43353:SF3">
    <property type="entry name" value="ALDEHYDE DEHYDROGENASE-RELATED"/>
    <property type="match status" value="1"/>
</dbReference>
<dbReference type="EMBL" id="JANLCM010000001">
    <property type="protein sequence ID" value="MCS5717512.1"/>
    <property type="molecule type" value="Genomic_DNA"/>
</dbReference>
<gene>
    <name evidence="3" type="ORF">N1027_05110</name>
</gene>
<dbReference type="InterPro" id="IPR016161">
    <property type="entry name" value="Ald_DH/histidinol_DH"/>
</dbReference>
<sequence length="481" mass="50541">MPARTDDAVLDDLAETARAVQVSSRTERAGWLRGIADRLEAERDGLVAIADRETRPGEARLGGEVLRTTGQLRMFAEVVEEGSYLEAVVDTADPAAAPPRPEIRRLLRPIGPVAVFAASNFPFAFSVAGGDTASALAAGCPVVVKAHSGHPELSRETARLVREALAAAGAPAGTFALVEGRETGLRLARAAAIRAVAFTGSLAGGRGLLAAIAERPDPIPFFGELGSVNPVVVTPGAVEARGDAIADGLVDSFTLGAGQFCTKPGIVFVPAGFASRDALRRAVERRPAFALLTERITDAFLPGTDRLRAAGDVQVVAGSVSRGVDGVTAAVLHTTVANVIRNSDALLEECFGPLTLLVEYRSLDEVHAALALIDGSLTATVHAEEHERDEVEGLVDILAERAGRVLFDGWPTGVAVTWGQHHGGPWPATTSQHTSVGASAIRRFLRPVAFQNAPEYALPADLRDDALTRIPHRVDGRLIVP</sequence>
<evidence type="ECO:0000256" key="1">
    <source>
        <dbReference type="ARBA" id="ARBA00023002"/>
    </source>
</evidence>
<dbReference type="Pfam" id="PF00171">
    <property type="entry name" value="Aldedh"/>
    <property type="match status" value="1"/>
</dbReference>
<name>A0ABT2GPI7_9MICO</name>